<accession>A0A1F5VQV0</accession>
<keyword evidence="5" id="KW-0564">Palmitate</keyword>
<dbReference type="STRING" id="1817863.A2Y62_08655"/>
<keyword evidence="7" id="KW-0449">Lipoprotein</keyword>
<sequence length="278" mass="31193">MSALRAQRHKVLKIQDIIYKETGRINRMKRLMLLLITCLMFTGCSVHLQDGLNEDQANEIVVTLRSHGIPAEKIQTGTGQKKQYAVTVVKSKATEAWEMMKENDLPAEAEKGFDEIYGKGSLVPSATEEQALFLKGLQGEIAETIRTIDGVVRARVHVVLPAESLFGDEKEREQPKAAVFIKYVLRGDKSLPFKESELKALVAGSIKGLQTKDVEVMVQEISAFKENQLYEPVRFGPFTISRNSVRDMKIMIGFISIVVIVLGMIIFIQAQQLRRSTQ</sequence>
<evidence type="ECO:0000259" key="9">
    <source>
        <dbReference type="Pfam" id="PF01514"/>
    </source>
</evidence>
<dbReference type="InterPro" id="IPR045851">
    <property type="entry name" value="AMP-bd_C_sf"/>
</dbReference>
<evidence type="ECO:0000256" key="5">
    <source>
        <dbReference type="ARBA" id="ARBA00023139"/>
    </source>
</evidence>
<dbReference type="GO" id="GO:0009279">
    <property type="term" value="C:cell outer membrane"/>
    <property type="evidence" value="ECO:0007669"/>
    <property type="project" value="UniProtKB-SubCell"/>
</dbReference>
<dbReference type="EMBL" id="MFGW01000105">
    <property type="protein sequence ID" value="OGF65753.1"/>
    <property type="molecule type" value="Genomic_DNA"/>
</dbReference>
<evidence type="ECO:0000256" key="6">
    <source>
        <dbReference type="ARBA" id="ARBA00023237"/>
    </source>
</evidence>
<dbReference type="InterPro" id="IPR043427">
    <property type="entry name" value="YscJ/FliF"/>
</dbReference>
<evidence type="ECO:0000256" key="3">
    <source>
        <dbReference type="ARBA" id="ARBA00022729"/>
    </source>
</evidence>
<comment type="subcellular location">
    <subcellularLocation>
        <location evidence="1">Cell outer membrane</location>
        <topology evidence="1">Lipid-anchor</topology>
    </subcellularLocation>
</comment>
<reference evidence="10 11" key="1">
    <citation type="journal article" date="2016" name="Nat. Commun.">
        <title>Thousands of microbial genomes shed light on interconnected biogeochemical processes in an aquifer system.</title>
        <authorList>
            <person name="Anantharaman K."/>
            <person name="Brown C.T."/>
            <person name="Hug L.A."/>
            <person name="Sharon I."/>
            <person name="Castelle C.J."/>
            <person name="Probst A.J."/>
            <person name="Thomas B.C."/>
            <person name="Singh A."/>
            <person name="Wilkins M.J."/>
            <person name="Karaoz U."/>
            <person name="Brodie E.L."/>
            <person name="Williams K.H."/>
            <person name="Hubbard S.S."/>
            <person name="Banfield J.F."/>
        </authorList>
    </citation>
    <scope>NUCLEOTIDE SEQUENCE [LARGE SCALE GENOMIC DNA]</scope>
</reference>
<dbReference type="NCBIfam" id="TIGR02544">
    <property type="entry name" value="III_secr_YscJ"/>
    <property type="match status" value="1"/>
</dbReference>
<keyword evidence="4 8" id="KW-0472">Membrane</keyword>
<dbReference type="InterPro" id="IPR003282">
    <property type="entry name" value="T3SS_SctJ"/>
</dbReference>
<gene>
    <name evidence="10" type="ORF">A2Y62_08655</name>
</gene>
<evidence type="ECO:0000256" key="2">
    <source>
        <dbReference type="ARBA" id="ARBA00009509"/>
    </source>
</evidence>
<dbReference type="PANTHER" id="PTHR30046:SF2">
    <property type="entry name" value="YOP PROTEINS TRANSLOCATION LIPOPROTEIN J"/>
    <property type="match status" value="1"/>
</dbReference>
<evidence type="ECO:0000256" key="8">
    <source>
        <dbReference type="SAM" id="Phobius"/>
    </source>
</evidence>
<keyword evidence="3" id="KW-0732">Signal</keyword>
<evidence type="ECO:0000313" key="11">
    <source>
        <dbReference type="Proteomes" id="UP000178943"/>
    </source>
</evidence>
<feature type="transmembrane region" description="Helical" evidence="8">
    <location>
        <begin position="250"/>
        <end position="268"/>
    </location>
</feature>
<dbReference type="Proteomes" id="UP000178943">
    <property type="component" value="Unassembled WGS sequence"/>
</dbReference>
<keyword evidence="8" id="KW-1133">Transmembrane helix</keyword>
<dbReference type="PANTHER" id="PTHR30046">
    <property type="entry name" value="FLAGELLAR M-RING PROTEIN"/>
    <property type="match status" value="1"/>
</dbReference>
<dbReference type="AlphaFoldDB" id="A0A1F5VQV0"/>
<feature type="domain" description="Flagellar M-ring N-terminal" evidence="9">
    <location>
        <begin position="47"/>
        <end position="220"/>
    </location>
</feature>
<keyword evidence="6" id="KW-0998">Cell outer membrane</keyword>
<comment type="caution">
    <text evidence="10">The sequence shown here is derived from an EMBL/GenBank/DDBJ whole genome shotgun (WGS) entry which is preliminary data.</text>
</comment>
<dbReference type="Gene3D" id="3.30.300.30">
    <property type="match status" value="1"/>
</dbReference>
<dbReference type="InterPro" id="IPR006182">
    <property type="entry name" value="FliF_N_dom"/>
</dbReference>
<dbReference type="GO" id="GO:0009306">
    <property type="term" value="P:protein secretion"/>
    <property type="evidence" value="ECO:0007669"/>
    <property type="project" value="InterPro"/>
</dbReference>
<evidence type="ECO:0000313" key="10">
    <source>
        <dbReference type="EMBL" id="OGF65753.1"/>
    </source>
</evidence>
<comment type="similarity">
    <text evidence="2">Belongs to the YscJ lipoprotein family.</text>
</comment>
<protein>
    <submittedName>
        <fullName evidence="10">EscJ/YscJ/HrcJ family type III secretion inner membrane ring protein</fullName>
    </submittedName>
</protein>
<organism evidence="10 11">
    <name type="scientific">Candidatus Fischerbacteria bacterium RBG_13_37_8</name>
    <dbReference type="NCBI Taxonomy" id="1817863"/>
    <lineage>
        <taxon>Bacteria</taxon>
        <taxon>Candidatus Fischeribacteriota</taxon>
    </lineage>
</organism>
<dbReference type="PRINTS" id="PR01338">
    <property type="entry name" value="TYPE3OMKPROT"/>
</dbReference>
<dbReference type="Gene3D" id="3.30.70.1530">
    <property type="entry name" value="Hypothetical protein rpa1041"/>
    <property type="match status" value="1"/>
</dbReference>
<dbReference type="Pfam" id="PF01514">
    <property type="entry name" value="YscJ_FliF"/>
    <property type="match status" value="1"/>
</dbReference>
<name>A0A1F5VQV0_9BACT</name>
<evidence type="ECO:0000256" key="1">
    <source>
        <dbReference type="ARBA" id="ARBA00004459"/>
    </source>
</evidence>
<evidence type="ECO:0000256" key="4">
    <source>
        <dbReference type="ARBA" id="ARBA00023136"/>
    </source>
</evidence>
<proteinExistence type="inferred from homology"/>
<keyword evidence="8" id="KW-0812">Transmembrane</keyword>
<evidence type="ECO:0000256" key="7">
    <source>
        <dbReference type="ARBA" id="ARBA00023288"/>
    </source>
</evidence>